<organism evidence="10 11">
    <name type="scientific">Aphanomyces stellatus</name>
    <dbReference type="NCBI Taxonomy" id="120398"/>
    <lineage>
        <taxon>Eukaryota</taxon>
        <taxon>Sar</taxon>
        <taxon>Stramenopiles</taxon>
        <taxon>Oomycota</taxon>
        <taxon>Saprolegniomycetes</taxon>
        <taxon>Saprolegniales</taxon>
        <taxon>Verrucalvaceae</taxon>
        <taxon>Aphanomyces</taxon>
    </lineage>
</organism>
<dbReference type="PANTHER" id="PTHR31585:SF6">
    <property type="entry name" value="FOLATE-BIOPTERIN TRANSPORTER 2-RELATED"/>
    <property type="match status" value="1"/>
</dbReference>
<dbReference type="InterPro" id="IPR036259">
    <property type="entry name" value="MFS_trans_sf"/>
</dbReference>
<feature type="transmembrane region" description="Helical" evidence="8">
    <location>
        <begin position="103"/>
        <end position="123"/>
    </location>
</feature>
<dbReference type="GO" id="GO:0016020">
    <property type="term" value="C:membrane"/>
    <property type="evidence" value="ECO:0007669"/>
    <property type="project" value="UniProtKB-SubCell"/>
</dbReference>
<dbReference type="AlphaFoldDB" id="A0A485K6Z5"/>
<reference evidence="9" key="2">
    <citation type="submission" date="2019-06" db="EMBL/GenBank/DDBJ databases">
        <title>Genomics analysis of Aphanomyces spp. identifies a new class of oomycete effector associated with host adaptation.</title>
        <authorList>
            <person name="Gaulin E."/>
        </authorList>
    </citation>
    <scope>NUCLEOTIDE SEQUENCE</scope>
    <source>
        <strain evidence="9">CBS 578.67</strain>
    </source>
</reference>
<comment type="similarity">
    <text evidence="2">Belongs to the major facilitator superfamily. Folate-biopterin transporter (TC 2.A.71) family.</text>
</comment>
<keyword evidence="3" id="KW-0813">Transport</keyword>
<evidence type="ECO:0000256" key="1">
    <source>
        <dbReference type="ARBA" id="ARBA00004141"/>
    </source>
</evidence>
<feature type="transmembrane region" description="Helical" evidence="8">
    <location>
        <begin position="231"/>
        <end position="249"/>
    </location>
</feature>
<proteinExistence type="inferred from homology"/>
<dbReference type="EMBL" id="CAADRA010000221">
    <property type="protein sequence ID" value="VFT79342.1"/>
    <property type="molecule type" value="Genomic_DNA"/>
</dbReference>
<comment type="subcellular location">
    <subcellularLocation>
        <location evidence="1">Membrane</location>
        <topology evidence="1">Multi-pass membrane protein</topology>
    </subcellularLocation>
</comment>
<keyword evidence="5 8" id="KW-1133">Transmembrane helix</keyword>
<protein>
    <submittedName>
        <fullName evidence="10">Aste57867_2139 protein</fullName>
    </submittedName>
</protein>
<feature type="transmembrane region" description="Helical" evidence="8">
    <location>
        <begin position="416"/>
        <end position="439"/>
    </location>
</feature>
<dbReference type="Pfam" id="PF03092">
    <property type="entry name" value="BT1"/>
    <property type="match status" value="1"/>
</dbReference>
<name>A0A485K6Z5_9STRA</name>
<dbReference type="InterPro" id="IPR039309">
    <property type="entry name" value="BT1"/>
</dbReference>
<dbReference type="Proteomes" id="UP000332933">
    <property type="component" value="Unassembled WGS sequence"/>
</dbReference>
<dbReference type="SUPFAM" id="SSF103473">
    <property type="entry name" value="MFS general substrate transporter"/>
    <property type="match status" value="1"/>
</dbReference>
<feature type="transmembrane region" description="Helical" evidence="8">
    <location>
        <begin position="135"/>
        <end position="156"/>
    </location>
</feature>
<dbReference type="OrthoDB" id="754047at2759"/>
<gene>
    <name evidence="10" type="primary">Aste57867_2139</name>
    <name evidence="9" type="ORF">As57867_002134</name>
    <name evidence="10" type="ORF">ASTE57867_2139</name>
</gene>
<dbReference type="NCBIfam" id="TIGR00788">
    <property type="entry name" value="fbt"/>
    <property type="match status" value="1"/>
</dbReference>
<dbReference type="CDD" id="cd17484">
    <property type="entry name" value="MFS_FBT"/>
    <property type="match status" value="1"/>
</dbReference>
<feature type="transmembrane region" description="Helical" evidence="8">
    <location>
        <begin position="66"/>
        <end position="91"/>
    </location>
</feature>
<dbReference type="InterPro" id="IPR004324">
    <property type="entry name" value="FBT"/>
</dbReference>
<sequence>MSAAAVVVRRVTLPDESAQVSVVKTLPTPLSDSAASTPRTSSTLQDHAAGFLAWLTKLRATYGAQFLVLICMVYFVQGFGSFSSLAVSFLMKDTMGLEPARSQAILATAAFPWSIKPLFGILSDSLPLCGFRRKSYLVLINLLGAVATFWLSGVTATTSPSFLTLLLLVTRLATAMSDVIVDALVVERARLDPQNGANDLQSLTWTCMALGGVIGSLLAGPATSHYGPPPVFVISAAAPLVVLALAWHMHEDRAASVPLAACSSLAWHQITLVRATLRVPVIWQSVVFMFAAQACTPVLDQIQFYYSVEVLHFSPEFLGNVAALGFVFLMVGTLVYNAWFKHVPFHAVFRRAQLCLAVVSLAELLLVTRANLKLGISDGWFVLLESMFGEVVARLIGMPLLVLCAKLCPRGIEGTFFALLMANMNLSYAVSSYWGALLADALGIESEKYDLLWLAIVLRSVMMVVPLAFLWMLPNHDPADEVEAATAAAMHTPVTDDEPRDGDEARVHESVQSGILGIKVERSDV</sequence>
<keyword evidence="4 8" id="KW-0812">Transmembrane</keyword>
<evidence type="ECO:0000256" key="7">
    <source>
        <dbReference type="SAM" id="MobiDB-lite"/>
    </source>
</evidence>
<dbReference type="PANTHER" id="PTHR31585">
    <property type="entry name" value="FOLATE-BIOPTERIN TRANSPORTER 1, CHLOROPLASTIC"/>
    <property type="match status" value="1"/>
</dbReference>
<evidence type="ECO:0000256" key="5">
    <source>
        <dbReference type="ARBA" id="ARBA00022989"/>
    </source>
</evidence>
<feature type="transmembrane region" description="Helical" evidence="8">
    <location>
        <begin position="391"/>
        <end position="409"/>
    </location>
</feature>
<evidence type="ECO:0000313" key="9">
    <source>
        <dbReference type="EMBL" id="KAF0717709.1"/>
    </source>
</evidence>
<evidence type="ECO:0000256" key="4">
    <source>
        <dbReference type="ARBA" id="ARBA00022692"/>
    </source>
</evidence>
<reference evidence="10 11" key="1">
    <citation type="submission" date="2019-03" db="EMBL/GenBank/DDBJ databases">
        <authorList>
            <person name="Gaulin E."/>
            <person name="Dumas B."/>
        </authorList>
    </citation>
    <scope>NUCLEOTIDE SEQUENCE [LARGE SCALE GENOMIC DNA]</scope>
    <source>
        <strain evidence="10">CBS 568.67</strain>
    </source>
</reference>
<feature type="transmembrane region" description="Helical" evidence="8">
    <location>
        <begin position="319"/>
        <end position="340"/>
    </location>
</feature>
<keyword evidence="11" id="KW-1185">Reference proteome</keyword>
<feature type="transmembrane region" description="Helical" evidence="8">
    <location>
        <begin position="281"/>
        <end position="299"/>
    </location>
</feature>
<dbReference type="Gene3D" id="1.20.1250.20">
    <property type="entry name" value="MFS general substrate transporter like domains"/>
    <property type="match status" value="1"/>
</dbReference>
<keyword evidence="6 8" id="KW-0472">Membrane</keyword>
<dbReference type="EMBL" id="VJMH01000221">
    <property type="protein sequence ID" value="KAF0717709.1"/>
    <property type="molecule type" value="Genomic_DNA"/>
</dbReference>
<evidence type="ECO:0000256" key="3">
    <source>
        <dbReference type="ARBA" id="ARBA00022448"/>
    </source>
</evidence>
<feature type="transmembrane region" description="Helical" evidence="8">
    <location>
        <begin position="451"/>
        <end position="473"/>
    </location>
</feature>
<evidence type="ECO:0000256" key="2">
    <source>
        <dbReference type="ARBA" id="ARBA00007015"/>
    </source>
</evidence>
<evidence type="ECO:0000313" key="10">
    <source>
        <dbReference type="EMBL" id="VFT79342.1"/>
    </source>
</evidence>
<accession>A0A485K6Z5</accession>
<feature type="transmembrane region" description="Helical" evidence="8">
    <location>
        <begin position="352"/>
        <end position="371"/>
    </location>
</feature>
<feature type="region of interest" description="Disordered" evidence="7">
    <location>
        <begin position="492"/>
        <end position="512"/>
    </location>
</feature>
<evidence type="ECO:0000256" key="6">
    <source>
        <dbReference type="ARBA" id="ARBA00023136"/>
    </source>
</evidence>
<evidence type="ECO:0000313" key="11">
    <source>
        <dbReference type="Proteomes" id="UP000332933"/>
    </source>
</evidence>
<evidence type="ECO:0000256" key="8">
    <source>
        <dbReference type="SAM" id="Phobius"/>
    </source>
</evidence>